<evidence type="ECO:0000256" key="3">
    <source>
        <dbReference type="ARBA" id="ARBA00012970"/>
    </source>
</evidence>
<organism evidence="17 18">
    <name type="scientific">Oceanirhabdus seepicola</name>
    <dbReference type="NCBI Taxonomy" id="2828781"/>
    <lineage>
        <taxon>Bacteria</taxon>
        <taxon>Bacillati</taxon>
        <taxon>Bacillota</taxon>
        <taxon>Clostridia</taxon>
        <taxon>Eubacteriales</taxon>
        <taxon>Clostridiaceae</taxon>
        <taxon>Oceanirhabdus</taxon>
    </lineage>
</organism>
<feature type="binding site" evidence="8 10">
    <location>
        <begin position="111"/>
        <end position="113"/>
    </location>
    <ligand>
        <name>substrate</name>
    </ligand>
</feature>
<keyword evidence="18" id="KW-1185">Reference proteome</keyword>
<dbReference type="PANTHER" id="PTHR43013:SF1">
    <property type="entry name" value="GLUTAMYL-TRNA REDUCTASE"/>
    <property type="match status" value="1"/>
</dbReference>
<feature type="site" description="Important for activity" evidence="8 12">
    <location>
        <position position="96"/>
    </location>
</feature>
<reference evidence="17" key="1">
    <citation type="journal article" date="2021" name="mSystems">
        <title>Bacteria and Archaea Synergistically Convert Glycine Betaine to Biogenic Methane in the Formosa Cold Seep of the South China Sea.</title>
        <authorList>
            <person name="Li L."/>
            <person name="Zhang W."/>
            <person name="Zhang S."/>
            <person name="Song L."/>
            <person name="Sun Q."/>
            <person name="Zhang H."/>
            <person name="Xiang H."/>
            <person name="Dong X."/>
        </authorList>
    </citation>
    <scope>NUCLEOTIDE SEQUENCE</scope>
    <source>
        <strain evidence="17">ZWT</strain>
    </source>
</reference>
<dbReference type="EMBL" id="JAGSOJ010000002">
    <property type="protein sequence ID" value="MCM1990039.1"/>
    <property type="molecule type" value="Genomic_DNA"/>
</dbReference>
<evidence type="ECO:0000256" key="8">
    <source>
        <dbReference type="HAMAP-Rule" id="MF_00087"/>
    </source>
</evidence>
<dbReference type="SUPFAM" id="SSF69075">
    <property type="entry name" value="Glutamyl tRNA-reductase dimerization domain"/>
    <property type="match status" value="1"/>
</dbReference>
<dbReference type="RefSeq" id="WP_250859084.1">
    <property type="nucleotide sequence ID" value="NZ_JAGSOJ010000002.1"/>
</dbReference>
<dbReference type="InterPro" id="IPR000343">
    <property type="entry name" value="4pyrrol_synth_GluRdtase"/>
</dbReference>
<comment type="function">
    <text evidence="8">Catalyzes the NADPH-dependent reduction of glutamyl-tRNA(Glu) to glutamate 1-semialdehyde (GSA).</text>
</comment>
<evidence type="ECO:0000256" key="5">
    <source>
        <dbReference type="ARBA" id="ARBA00023002"/>
    </source>
</evidence>
<evidence type="ECO:0000256" key="1">
    <source>
        <dbReference type="ARBA" id="ARBA00005059"/>
    </source>
</evidence>
<evidence type="ECO:0000256" key="11">
    <source>
        <dbReference type="PIRSR" id="PIRSR000445-3"/>
    </source>
</evidence>
<reference evidence="17" key="2">
    <citation type="submission" date="2021-04" db="EMBL/GenBank/DDBJ databases">
        <authorList>
            <person name="Dong X."/>
        </authorList>
    </citation>
    <scope>NUCLEOTIDE SEQUENCE</scope>
    <source>
        <strain evidence="17">ZWT</strain>
    </source>
</reference>
<comment type="domain">
    <text evidence="8">Possesses an unusual extended V-shaped dimeric structure with each monomer consisting of three distinct domains arranged along a curved 'spinal' alpha-helix. The N-terminal catalytic domain specifically recognizes the glutamate moiety of the substrate. The second domain is the NADPH-binding domain, and the third C-terminal domain is responsible for dimerization.</text>
</comment>
<dbReference type="GO" id="GO:0008883">
    <property type="term" value="F:glutamyl-tRNA reductase activity"/>
    <property type="evidence" value="ECO:0007669"/>
    <property type="project" value="UniProtKB-UniRule"/>
</dbReference>
<dbReference type="FunFam" id="3.30.460.30:FF:000001">
    <property type="entry name" value="Glutamyl-tRNA reductase"/>
    <property type="match status" value="1"/>
</dbReference>
<dbReference type="InterPro" id="IPR036453">
    <property type="entry name" value="GluRdtase_dimer_dom_sf"/>
</dbReference>
<dbReference type="Proteomes" id="UP001056429">
    <property type="component" value="Unassembled WGS sequence"/>
</dbReference>
<feature type="active site" description="Nucleophile" evidence="8 9">
    <location>
        <position position="49"/>
    </location>
</feature>
<feature type="domain" description="Glutamyl-tRNA reductase N-terminal" evidence="16">
    <location>
        <begin position="6"/>
        <end position="152"/>
    </location>
</feature>
<dbReference type="Gene3D" id="3.30.460.30">
    <property type="entry name" value="Glutamyl-tRNA reductase, N-terminal domain"/>
    <property type="match status" value="1"/>
</dbReference>
<dbReference type="PIRSF" id="PIRSF000445">
    <property type="entry name" value="4pyrrol_synth_GluRdtase"/>
    <property type="match status" value="1"/>
</dbReference>
<dbReference type="InterPro" id="IPR006151">
    <property type="entry name" value="Shikm_DH/Glu-tRNA_Rdtase"/>
</dbReference>
<feature type="binding site" evidence="8 10">
    <location>
        <begin position="48"/>
        <end position="51"/>
    </location>
    <ligand>
        <name>substrate</name>
    </ligand>
</feature>
<dbReference type="EC" id="1.2.1.70" evidence="3 8"/>
<dbReference type="HAMAP" id="MF_00087">
    <property type="entry name" value="Glu_tRNA_reductase"/>
    <property type="match status" value="1"/>
</dbReference>
<sequence length="410" mass="46942">MEIAVVGINHNNAPVDVRERAAFTDTSKIDVINELMDSGIEEVIVLSTCNRSEVYVAYSKKIDGKNILKDVYKKKFKCVDLDLFLFAKKGREAVEHIFRVASGMDSIVLGEDQILGQVKDSLTLSMELGSSKKLLNRLFRDAVTASKEIKNKLKISEIPLSTSYIGVKLIKERIGDLKGKNVLIIGVGQISKLTLKYLLLEELNSIKITNRTHGNLKELSVESSKIELVNYCDRYDVLKDVDVVISATSAPHVILSVEKMPELNKKLYILDLAVPRDIDPKVGENSSIELLDIDDLEKISSNNMEKREGMKEQADEIISEYIYEFHEWKKRTKIDPVIKDLKEKCEEIEKDTLEYIFRKSNMELRDQKIVQKMLNSALKRVIRDPIIKLKELEDDERENYMDVVKELFKL</sequence>
<dbReference type="Pfam" id="PF00745">
    <property type="entry name" value="GlutR_dimer"/>
    <property type="match status" value="1"/>
</dbReference>
<comment type="miscellaneous">
    <text evidence="8">During catalysis, the active site Cys acts as a nucleophile attacking the alpha-carbonyl group of tRNA-bound glutamate with the formation of a thioester intermediate between enzyme and glutamate, and the concomitant release of tRNA(Glu). The thioester intermediate is finally reduced by direct hydride transfer from NADPH, to form the product GSA.</text>
</comment>
<evidence type="ECO:0000256" key="10">
    <source>
        <dbReference type="PIRSR" id="PIRSR000445-2"/>
    </source>
</evidence>
<keyword evidence="5 8" id="KW-0560">Oxidoreductase</keyword>
<dbReference type="Gene3D" id="3.40.50.720">
    <property type="entry name" value="NAD(P)-binding Rossmann-like Domain"/>
    <property type="match status" value="1"/>
</dbReference>
<dbReference type="SUPFAM" id="SSF51735">
    <property type="entry name" value="NAD(P)-binding Rossmann-fold domains"/>
    <property type="match status" value="1"/>
</dbReference>
<evidence type="ECO:0000313" key="18">
    <source>
        <dbReference type="Proteomes" id="UP001056429"/>
    </source>
</evidence>
<keyword evidence="6 8" id="KW-0627">Porphyrin biosynthesis</keyword>
<dbReference type="InterPro" id="IPR036343">
    <property type="entry name" value="GluRdtase_N_sf"/>
</dbReference>
<comment type="pathway">
    <text evidence="1 8 13">Porphyrin-containing compound metabolism; protoporphyrin-IX biosynthesis; 5-aminolevulinate from L-glutamyl-tRNA(Glu): step 1/2.</text>
</comment>
<feature type="domain" description="Tetrapyrrole biosynthesis glutamyl-tRNA reductase dimerisation" evidence="14">
    <location>
        <begin position="313"/>
        <end position="410"/>
    </location>
</feature>
<comment type="catalytic activity">
    <reaction evidence="7 8 13">
        <text>(S)-4-amino-5-oxopentanoate + tRNA(Glu) + NADP(+) = L-glutamyl-tRNA(Glu) + NADPH + H(+)</text>
        <dbReference type="Rhea" id="RHEA:12344"/>
        <dbReference type="Rhea" id="RHEA-COMP:9663"/>
        <dbReference type="Rhea" id="RHEA-COMP:9680"/>
        <dbReference type="ChEBI" id="CHEBI:15378"/>
        <dbReference type="ChEBI" id="CHEBI:57501"/>
        <dbReference type="ChEBI" id="CHEBI:57783"/>
        <dbReference type="ChEBI" id="CHEBI:58349"/>
        <dbReference type="ChEBI" id="CHEBI:78442"/>
        <dbReference type="ChEBI" id="CHEBI:78520"/>
        <dbReference type="EC" id="1.2.1.70"/>
    </reaction>
</comment>
<dbReference type="GO" id="GO:0019353">
    <property type="term" value="P:protoporphyrinogen IX biosynthetic process from glutamate"/>
    <property type="evidence" value="ECO:0007669"/>
    <property type="project" value="TreeGrafter"/>
</dbReference>
<evidence type="ECO:0000256" key="9">
    <source>
        <dbReference type="PIRSR" id="PIRSR000445-1"/>
    </source>
</evidence>
<evidence type="ECO:0000256" key="7">
    <source>
        <dbReference type="ARBA" id="ARBA00047464"/>
    </source>
</evidence>
<dbReference type="Pfam" id="PF05201">
    <property type="entry name" value="GlutR_N"/>
    <property type="match status" value="1"/>
</dbReference>
<dbReference type="CDD" id="cd05213">
    <property type="entry name" value="NAD_bind_Glutamyl_tRNA_reduct"/>
    <property type="match status" value="1"/>
</dbReference>
<protein>
    <recommendedName>
        <fullName evidence="3 8">Glutamyl-tRNA reductase</fullName>
        <shortName evidence="8">GluTR</shortName>
        <ecNumber evidence="3 8">1.2.1.70</ecNumber>
    </recommendedName>
</protein>
<evidence type="ECO:0000256" key="13">
    <source>
        <dbReference type="RuleBase" id="RU000584"/>
    </source>
</evidence>
<feature type="binding site" evidence="8 10">
    <location>
        <position position="106"/>
    </location>
    <ligand>
        <name>substrate</name>
    </ligand>
</feature>
<evidence type="ECO:0000256" key="2">
    <source>
        <dbReference type="ARBA" id="ARBA00005916"/>
    </source>
</evidence>
<dbReference type="AlphaFoldDB" id="A0A9J6NZR7"/>
<dbReference type="SUPFAM" id="SSF69742">
    <property type="entry name" value="Glutamyl tRNA-reductase catalytic, N-terminal domain"/>
    <property type="match status" value="1"/>
</dbReference>
<evidence type="ECO:0000256" key="6">
    <source>
        <dbReference type="ARBA" id="ARBA00023244"/>
    </source>
</evidence>
<proteinExistence type="inferred from homology"/>
<evidence type="ECO:0000259" key="14">
    <source>
        <dbReference type="Pfam" id="PF00745"/>
    </source>
</evidence>
<feature type="domain" description="Quinate/shikimate 5-dehydrogenase/glutamyl-tRNA reductase" evidence="15">
    <location>
        <begin position="169"/>
        <end position="299"/>
    </location>
</feature>
<dbReference type="InterPro" id="IPR015895">
    <property type="entry name" value="4pyrrol_synth_GluRdtase_N"/>
</dbReference>
<dbReference type="Pfam" id="PF01488">
    <property type="entry name" value="Shikimate_DH"/>
    <property type="match status" value="1"/>
</dbReference>
<comment type="subunit">
    <text evidence="8">Homodimer.</text>
</comment>
<dbReference type="InterPro" id="IPR018214">
    <property type="entry name" value="GluRdtase_CS"/>
</dbReference>
<dbReference type="InterPro" id="IPR015896">
    <property type="entry name" value="4pyrrol_synth_GluRdtase_dimer"/>
</dbReference>
<keyword evidence="4 8" id="KW-0521">NADP</keyword>
<dbReference type="InterPro" id="IPR036291">
    <property type="entry name" value="NAD(P)-bd_dom_sf"/>
</dbReference>
<name>A0A9J6NZR7_9CLOT</name>
<feature type="binding site" evidence="8 11">
    <location>
        <begin position="186"/>
        <end position="191"/>
    </location>
    <ligand>
        <name>NADP(+)</name>
        <dbReference type="ChEBI" id="CHEBI:58349"/>
    </ligand>
</feature>
<dbReference type="NCBIfam" id="TIGR01035">
    <property type="entry name" value="hemA"/>
    <property type="match status" value="1"/>
</dbReference>
<dbReference type="PANTHER" id="PTHR43013">
    <property type="entry name" value="GLUTAMYL-TRNA REDUCTASE"/>
    <property type="match status" value="1"/>
</dbReference>
<evidence type="ECO:0000313" key="17">
    <source>
        <dbReference type="EMBL" id="MCM1990039.1"/>
    </source>
</evidence>
<comment type="caution">
    <text evidence="17">The sequence shown here is derived from an EMBL/GenBank/DDBJ whole genome shotgun (WGS) entry which is preliminary data.</text>
</comment>
<evidence type="ECO:0000259" key="16">
    <source>
        <dbReference type="Pfam" id="PF05201"/>
    </source>
</evidence>
<accession>A0A9J6NZR7</accession>
<evidence type="ECO:0000256" key="12">
    <source>
        <dbReference type="PIRSR" id="PIRSR000445-4"/>
    </source>
</evidence>
<gene>
    <name evidence="8" type="primary">hemA</name>
    <name evidence="17" type="ORF">KDK92_09815</name>
</gene>
<dbReference type="GO" id="GO:0050661">
    <property type="term" value="F:NADP binding"/>
    <property type="evidence" value="ECO:0007669"/>
    <property type="project" value="InterPro"/>
</dbReference>
<feature type="binding site" evidence="8 10">
    <location>
        <position position="117"/>
    </location>
    <ligand>
        <name>substrate</name>
    </ligand>
</feature>
<evidence type="ECO:0000259" key="15">
    <source>
        <dbReference type="Pfam" id="PF01488"/>
    </source>
</evidence>
<evidence type="ECO:0000256" key="4">
    <source>
        <dbReference type="ARBA" id="ARBA00022857"/>
    </source>
</evidence>
<dbReference type="PROSITE" id="PS00747">
    <property type="entry name" value="GLUTR"/>
    <property type="match status" value="1"/>
</dbReference>
<comment type="similarity">
    <text evidence="2 8 13">Belongs to the glutamyl-tRNA reductase family.</text>
</comment>